<comment type="caution">
    <text evidence="11">The sequence shown here is derived from an EMBL/GenBank/DDBJ whole genome shotgun (WGS) entry which is preliminary data.</text>
</comment>
<name>A0ABU1F8G7_9RHOB</name>
<organism evidence="11 12">
    <name type="scientific">Ruixingdingia sedimenti</name>
    <dbReference type="NCBI Taxonomy" id="3073604"/>
    <lineage>
        <taxon>Bacteria</taxon>
        <taxon>Pseudomonadati</taxon>
        <taxon>Pseudomonadota</taxon>
        <taxon>Alphaproteobacteria</taxon>
        <taxon>Rhodobacterales</taxon>
        <taxon>Paracoccaceae</taxon>
        <taxon>Ruixingdingia</taxon>
    </lineage>
</organism>
<dbReference type="InterPro" id="IPR055348">
    <property type="entry name" value="DctQ"/>
</dbReference>
<reference evidence="11 12" key="1">
    <citation type="submission" date="2023-09" db="EMBL/GenBank/DDBJ databases">
        <title>Xinfangfangia sedmenti sp. nov., isolated the sedment.</title>
        <authorList>
            <person name="Xu L."/>
        </authorList>
    </citation>
    <scope>NUCLEOTIDE SEQUENCE [LARGE SCALE GENOMIC DNA]</scope>
    <source>
        <strain evidence="11 12">LG-4</strain>
    </source>
</reference>
<evidence type="ECO:0000259" key="10">
    <source>
        <dbReference type="Pfam" id="PF04290"/>
    </source>
</evidence>
<comment type="subcellular location">
    <subcellularLocation>
        <location evidence="1 9">Cell inner membrane</location>
        <topology evidence="1 9">Multi-pass membrane protein</topology>
    </subcellularLocation>
</comment>
<keyword evidence="7 9" id="KW-0472">Membrane</keyword>
<keyword evidence="12" id="KW-1185">Reference proteome</keyword>
<comment type="function">
    <text evidence="9">Part of the tripartite ATP-independent periplasmic (TRAP) transport system.</text>
</comment>
<keyword evidence="4 9" id="KW-0997">Cell inner membrane</keyword>
<evidence type="ECO:0000313" key="12">
    <source>
        <dbReference type="Proteomes" id="UP001247754"/>
    </source>
</evidence>
<comment type="similarity">
    <text evidence="8 9">Belongs to the TRAP transporter small permease family.</text>
</comment>
<feature type="transmembrane region" description="Helical" evidence="9">
    <location>
        <begin position="108"/>
        <end position="129"/>
    </location>
</feature>
<feature type="transmembrane region" description="Helical" evidence="9">
    <location>
        <begin position="149"/>
        <end position="166"/>
    </location>
</feature>
<proteinExistence type="inferred from homology"/>
<gene>
    <name evidence="11" type="ORF">RGD00_11105</name>
</gene>
<dbReference type="Proteomes" id="UP001247754">
    <property type="component" value="Unassembled WGS sequence"/>
</dbReference>
<protein>
    <recommendedName>
        <fullName evidence="9">TRAP transporter small permease protein</fullName>
    </recommendedName>
</protein>
<evidence type="ECO:0000256" key="2">
    <source>
        <dbReference type="ARBA" id="ARBA00022448"/>
    </source>
</evidence>
<comment type="subunit">
    <text evidence="9">The complex comprises the extracytoplasmic solute receptor protein and the two transmembrane proteins.</text>
</comment>
<evidence type="ECO:0000256" key="5">
    <source>
        <dbReference type="ARBA" id="ARBA00022692"/>
    </source>
</evidence>
<feature type="transmembrane region" description="Helical" evidence="9">
    <location>
        <begin position="36"/>
        <end position="57"/>
    </location>
</feature>
<evidence type="ECO:0000256" key="1">
    <source>
        <dbReference type="ARBA" id="ARBA00004429"/>
    </source>
</evidence>
<dbReference type="EMBL" id="JAVKPH010000011">
    <property type="protein sequence ID" value="MDR5653157.1"/>
    <property type="molecule type" value="Genomic_DNA"/>
</dbReference>
<evidence type="ECO:0000256" key="8">
    <source>
        <dbReference type="ARBA" id="ARBA00038436"/>
    </source>
</evidence>
<keyword evidence="5 9" id="KW-0812">Transmembrane</keyword>
<keyword evidence="6 9" id="KW-1133">Transmembrane helix</keyword>
<dbReference type="InterPro" id="IPR007387">
    <property type="entry name" value="TRAP_DctQ"/>
</dbReference>
<keyword evidence="2 9" id="KW-0813">Transport</keyword>
<dbReference type="RefSeq" id="WP_310457399.1">
    <property type="nucleotide sequence ID" value="NZ_JAVKPH010000011.1"/>
</dbReference>
<accession>A0ABU1F8G7</accession>
<dbReference type="PANTHER" id="PTHR35011:SF11">
    <property type="entry name" value="TRAP TRANSPORTER SMALL PERMEASE PROTEIN"/>
    <property type="match status" value="1"/>
</dbReference>
<dbReference type="PANTHER" id="PTHR35011">
    <property type="entry name" value="2,3-DIKETO-L-GULONATE TRAP TRANSPORTER SMALL PERMEASE PROTEIN YIAM"/>
    <property type="match status" value="1"/>
</dbReference>
<sequence length="191" mass="21978">MPTDHALPKPTIDDLAHAFEEEEQAVSLRDHGPEDWVALAVFWVIVGLVFLQFFTRYALNNSLAWTEEVAVNALIVLVFMGAAMCTRTTRHIHVDLIYHHVGPAAGRWLSRLVDAIRVGFFAYAVWLMWRYVAVVADERLISVRLSRGWFLYPMLAAFAIMFLRAVQVMVRNWRRGYSVLERPELAFDKGE</sequence>
<evidence type="ECO:0000256" key="4">
    <source>
        <dbReference type="ARBA" id="ARBA00022519"/>
    </source>
</evidence>
<feature type="domain" description="Tripartite ATP-independent periplasmic transporters DctQ component" evidence="10">
    <location>
        <begin position="45"/>
        <end position="175"/>
    </location>
</feature>
<evidence type="ECO:0000256" key="9">
    <source>
        <dbReference type="RuleBase" id="RU369079"/>
    </source>
</evidence>
<evidence type="ECO:0000256" key="7">
    <source>
        <dbReference type="ARBA" id="ARBA00023136"/>
    </source>
</evidence>
<keyword evidence="3" id="KW-1003">Cell membrane</keyword>
<evidence type="ECO:0000256" key="6">
    <source>
        <dbReference type="ARBA" id="ARBA00022989"/>
    </source>
</evidence>
<evidence type="ECO:0000313" key="11">
    <source>
        <dbReference type="EMBL" id="MDR5653157.1"/>
    </source>
</evidence>
<evidence type="ECO:0000256" key="3">
    <source>
        <dbReference type="ARBA" id="ARBA00022475"/>
    </source>
</evidence>
<dbReference type="Pfam" id="PF04290">
    <property type="entry name" value="DctQ"/>
    <property type="match status" value="1"/>
</dbReference>
<feature type="transmembrane region" description="Helical" evidence="9">
    <location>
        <begin position="69"/>
        <end position="87"/>
    </location>
</feature>